<proteinExistence type="predicted"/>
<reference evidence="2" key="2">
    <citation type="submission" date="2021-04" db="EMBL/GenBank/DDBJ databases">
        <authorList>
            <person name="Gilroy R."/>
        </authorList>
    </citation>
    <scope>NUCLEOTIDE SEQUENCE</scope>
    <source>
        <strain evidence="2">23274</strain>
    </source>
</reference>
<name>A0A9D1UZQ8_9BACT</name>
<feature type="signal peptide" evidence="1">
    <location>
        <begin position="1"/>
        <end position="25"/>
    </location>
</feature>
<protein>
    <recommendedName>
        <fullName evidence="4">Outer membrane protein beta-barrel domain-containing protein</fullName>
    </recommendedName>
</protein>
<dbReference type="AlphaFoldDB" id="A0A9D1UZQ8"/>
<evidence type="ECO:0008006" key="4">
    <source>
        <dbReference type="Google" id="ProtNLM"/>
    </source>
</evidence>
<reference evidence="2" key="1">
    <citation type="journal article" date="2021" name="PeerJ">
        <title>Extensive microbial diversity within the chicken gut microbiome revealed by metagenomics and culture.</title>
        <authorList>
            <person name="Gilroy R."/>
            <person name="Ravi A."/>
            <person name="Getino M."/>
            <person name="Pursley I."/>
            <person name="Horton D.L."/>
            <person name="Alikhan N.F."/>
            <person name="Baker D."/>
            <person name="Gharbi K."/>
            <person name="Hall N."/>
            <person name="Watson M."/>
            <person name="Adriaenssens E.M."/>
            <person name="Foster-Nyarko E."/>
            <person name="Jarju S."/>
            <person name="Secka A."/>
            <person name="Antonio M."/>
            <person name="Oren A."/>
            <person name="Chaudhuri R.R."/>
            <person name="La Ragione R."/>
            <person name="Hildebrand F."/>
            <person name="Pallen M.J."/>
        </authorList>
    </citation>
    <scope>NUCLEOTIDE SEQUENCE</scope>
    <source>
        <strain evidence="2">23274</strain>
    </source>
</reference>
<keyword evidence="1" id="KW-0732">Signal</keyword>
<accession>A0A9D1UZQ8</accession>
<feature type="chain" id="PRO_5039697241" description="Outer membrane protein beta-barrel domain-containing protein" evidence="1">
    <location>
        <begin position="26"/>
        <end position="201"/>
    </location>
</feature>
<evidence type="ECO:0000313" key="2">
    <source>
        <dbReference type="EMBL" id="HIX03382.1"/>
    </source>
</evidence>
<evidence type="ECO:0000313" key="3">
    <source>
        <dbReference type="Proteomes" id="UP000824202"/>
    </source>
</evidence>
<dbReference type="EMBL" id="DXFT01000091">
    <property type="protein sequence ID" value="HIX03382.1"/>
    <property type="molecule type" value="Genomic_DNA"/>
</dbReference>
<sequence>MKKNNYFFSMLALFLAFGTAGLAQGQEPVRSVEFEIGFGSGAAIWLGKSCASFEFKMELRCNLPQSHWDLGMYFAAAGSGDGILYDKANDLYLIENTTYMLPVIDYNWRRGKKISYFVGGGMGMYTSNIDDDIDAGLGIMPRAGVEFFNRLRLTADYKWNIQGSYNYLNFSAGFVFGGGKKKVTEHKQSHKQFKEHEKARN</sequence>
<organism evidence="2 3">
    <name type="scientific">Candidatus Odoribacter faecigallinarum</name>
    <dbReference type="NCBI Taxonomy" id="2838706"/>
    <lineage>
        <taxon>Bacteria</taxon>
        <taxon>Pseudomonadati</taxon>
        <taxon>Bacteroidota</taxon>
        <taxon>Bacteroidia</taxon>
        <taxon>Bacteroidales</taxon>
        <taxon>Odoribacteraceae</taxon>
        <taxon>Odoribacter</taxon>
    </lineage>
</organism>
<comment type="caution">
    <text evidence="2">The sequence shown here is derived from an EMBL/GenBank/DDBJ whole genome shotgun (WGS) entry which is preliminary data.</text>
</comment>
<evidence type="ECO:0000256" key="1">
    <source>
        <dbReference type="SAM" id="SignalP"/>
    </source>
</evidence>
<gene>
    <name evidence="2" type="ORF">H9863_04600</name>
</gene>
<dbReference type="Proteomes" id="UP000824202">
    <property type="component" value="Unassembled WGS sequence"/>
</dbReference>